<organism evidence="2 3">
    <name type="scientific">Mycena chlorophos</name>
    <name type="common">Agaric fungus</name>
    <name type="synonym">Agaricus chlorophos</name>
    <dbReference type="NCBI Taxonomy" id="658473"/>
    <lineage>
        <taxon>Eukaryota</taxon>
        <taxon>Fungi</taxon>
        <taxon>Dikarya</taxon>
        <taxon>Basidiomycota</taxon>
        <taxon>Agaricomycotina</taxon>
        <taxon>Agaricomycetes</taxon>
        <taxon>Agaricomycetidae</taxon>
        <taxon>Agaricales</taxon>
        <taxon>Marasmiineae</taxon>
        <taxon>Mycenaceae</taxon>
        <taxon>Mycena</taxon>
    </lineage>
</organism>
<gene>
    <name evidence="2" type="ORF">MCHLO_00167</name>
</gene>
<feature type="region of interest" description="Disordered" evidence="1">
    <location>
        <begin position="123"/>
        <end position="142"/>
    </location>
</feature>
<accession>A0ABQ0KUQ7</accession>
<feature type="compositionally biased region" description="Polar residues" evidence="1">
    <location>
        <begin position="260"/>
        <end position="275"/>
    </location>
</feature>
<sequence length="449" mass="48769">MPRREHSLTQQTSLLDSRRAHCSALAPWIFPSSSPAPGLSYSPSSTESDSCAAIAVSIPRVAAGIHWLQGLENLSESLCGWFQACFQGGCGAGNRIPWALSGAPIPKQAERCFRGFLPRGERRNRPLGSRLRPQRSVAASTHARSLPTISDAVFWHQAHRPDLIPAQHGFGPAASGKALSLLQAASRAAHCFPSSASARFRVPGQHLQHQRHTDPPPADVCKDFAPRRAALNSEFKSCGDGASPSNQSLSAAIQRLAEPPTSQARNSPRPNMASSRSALALKLPKFSLRRATKTSDPHKSIVEAARKSISSPFQRSKNFAPPPFLDSKNRRRSANFRALRVGPPSMFEAFLASLILASKFDTAPNRQPHFQRQLASSGRLRSLQPRVTASRRSSSWDSLNERRAEAPMSARVLALLCATYRNPDLTCTHAPADSALRRAVSARCAINTI</sequence>
<feature type="region of interest" description="Disordered" evidence="1">
    <location>
        <begin position="256"/>
        <end position="275"/>
    </location>
</feature>
<evidence type="ECO:0000313" key="3">
    <source>
        <dbReference type="Proteomes" id="UP000815677"/>
    </source>
</evidence>
<dbReference type="Proteomes" id="UP000815677">
    <property type="component" value="Unassembled WGS sequence"/>
</dbReference>
<feature type="region of interest" description="Disordered" evidence="1">
    <location>
        <begin position="375"/>
        <end position="401"/>
    </location>
</feature>
<keyword evidence="3" id="KW-1185">Reference proteome</keyword>
<name>A0ABQ0KUQ7_MYCCL</name>
<feature type="compositionally biased region" description="Polar residues" evidence="1">
    <location>
        <begin position="385"/>
        <end position="398"/>
    </location>
</feature>
<feature type="region of interest" description="Disordered" evidence="1">
    <location>
        <begin position="305"/>
        <end position="326"/>
    </location>
</feature>
<evidence type="ECO:0000313" key="2">
    <source>
        <dbReference type="EMBL" id="GAT42453.1"/>
    </source>
</evidence>
<proteinExistence type="predicted"/>
<reference evidence="2" key="1">
    <citation type="submission" date="2014-09" db="EMBL/GenBank/DDBJ databases">
        <title>Genome sequence of the luminous mushroom Mycena chlorophos for searching fungal bioluminescence genes.</title>
        <authorList>
            <person name="Tanaka Y."/>
            <person name="Kasuga D."/>
            <person name="Oba Y."/>
            <person name="Hase S."/>
            <person name="Sato K."/>
            <person name="Oba Y."/>
            <person name="Sakakibara Y."/>
        </authorList>
    </citation>
    <scope>NUCLEOTIDE SEQUENCE</scope>
</reference>
<feature type="compositionally biased region" description="Polar residues" evidence="1">
    <location>
        <begin position="308"/>
        <end position="317"/>
    </location>
</feature>
<protein>
    <submittedName>
        <fullName evidence="2">Uncharacterized protein</fullName>
    </submittedName>
</protein>
<evidence type="ECO:0000256" key="1">
    <source>
        <dbReference type="SAM" id="MobiDB-lite"/>
    </source>
</evidence>
<dbReference type="EMBL" id="DF837951">
    <property type="protein sequence ID" value="GAT42453.1"/>
    <property type="molecule type" value="Genomic_DNA"/>
</dbReference>